<protein>
    <recommendedName>
        <fullName evidence="6">MarR family transcriptional regulator</fullName>
    </recommendedName>
</protein>
<dbReference type="InterPro" id="IPR052362">
    <property type="entry name" value="HTH-GbsR_regulator"/>
</dbReference>
<dbReference type="Gene3D" id="1.10.10.10">
    <property type="entry name" value="Winged helix-like DNA-binding domain superfamily/Winged helix DNA-binding domain"/>
    <property type="match status" value="1"/>
</dbReference>
<evidence type="ECO:0000313" key="5">
    <source>
        <dbReference type="Proteomes" id="UP001162880"/>
    </source>
</evidence>
<reference evidence="4" key="1">
    <citation type="submission" date="2022-03" db="EMBL/GenBank/DDBJ databases">
        <title>Identification of a novel bacterium isolated from mangrove sediments.</title>
        <authorList>
            <person name="Pan X."/>
        </authorList>
    </citation>
    <scope>NUCLEOTIDE SEQUENCE</scope>
    <source>
        <strain evidence="4">B2580</strain>
    </source>
</reference>
<proteinExistence type="predicted"/>
<organism evidence="4 5">
    <name type="scientific">Novosphingobium album</name>
    <name type="common">ex Hu et al. 2023</name>
    <dbReference type="NCBI Taxonomy" id="2930093"/>
    <lineage>
        <taxon>Bacteria</taxon>
        <taxon>Pseudomonadati</taxon>
        <taxon>Pseudomonadota</taxon>
        <taxon>Alphaproteobacteria</taxon>
        <taxon>Sphingomonadales</taxon>
        <taxon>Sphingomonadaceae</taxon>
        <taxon>Novosphingobium</taxon>
    </lineage>
</organism>
<keyword evidence="2" id="KW-0238">DNA-binding</keyword>
<evidence type="ECO:0000256" key="2">
    <source>
        <dbReference type="ARBA" id="ARBA00023125"/>
    </source>
</evidence>
<dbReference type="EMBL" id="JALHLE010000044">
    <property type="protein sequence ID" value="MCJ2180842.1"/>
    <property type="molecule type" value="Genomic_DNA"/>
</dbReference>
<gene>
    <name evidence="4" type="ORF">MTR64_19910</name>
</gene>
<dbReference type="SUPFAM" id="SSF46785">
    <property type="entry name" value="Winged helix' DNA-binding domain"/>
    <property type="match status" value="1"/>
</dbReference>
<dbReference type="PANTHER" id="PTHR38465">
    <property type="entry name" value="HTH-TYPE TRANSCRIPTIONAL REGULATOR MJ1563-RELATED"/>
    <property type="match status" value="1"/>
</dbReference>
<evidence type="ECO:0000256" key="3">
    <source>
        <dbReference type="ARBA" id="ARBA00023163"/>
    </source>
</evidence>
<evidence type="ECO:0008006" key="6">
    <source>
        <dbReference type="Google" id="ProtNLM"/>
    </source>
</evidence>
<name>A0ABT0B741_9SPHN</name>
<keyword evidence="1" id="KW-0805">Transcription regulation</keyword>
<keyword evidence="5" id="KW-1185">Reference proteome</keyword>
<dbReference type="RefSeq" id="WP_243996290.1">
    <property type="nucleotide sequence ID" value="NZ_JALHLE010000044.1"/>
</dbReference>
<evidence type="ECO:0000313" key="4">
    <source>
        <dbReference type="EMBL" id="MCJ2180842.1"/>
    </source>
</evidence>
<comment type="caution">
    <text evidence="4">The sequence shown here is derived from an EMBL/GenBank/DDBJ whole genome shotgun (WGS) entry which is preliminary data.</text>
</comment>
<dbReference type="PANTHER" id="PTHR38465:SF2">
    <property type="entry name" value="HTH-TYPE TRANSCRIPTIONAL REGULATOR MMPR5"/>
    <property type="match status" value="1"/>
</dbReference>
<sequence>MEVAIPIEIHNIQDILNMSNDKLTPSQQAFIDAFANMLLSWGMTIGPARLYGYLLLVQAPVSLDEFTEVLGISKSAASTAARELESMGIAHRITDRGSKRIRYEVSKDPGIALRSHADLLGKMADLISANCDAIVSGTARQRLTELASFHRNLKQAMETVIDQHQSGLAE</sequence>
<keyword evidence="3" id="KW-0804">Transcription</keyword>
<accession>A0ABT0B741</accession>
<dbReference type="InterPro" id="IPR036388">
    <property type="entry name" value="WH-like_DNA-bd_sf"/>
</dbReference>
<evidence type="ECO:0000256" key="1">
    <source>
        <dbReference type="ARBA" id="ARBA00023015"/>
    </source>
</evidence>
<dbReference type="InterPro" id="IPR036390">
    <property type="entry name" value="WH_DNA-bd_sf"/>
</dbReference>
<dbReference type="Proteomes" id="UP001162880">
    <property type="component" value="Unassembled WGS sequence"/>
</dbReference>